<dbReference type="InterPro" id="IPR050330">
    <property type="entry name" value="Bact_OuterMem_StrucFunc"/>
</dbReference>
<dbReference type="PROSITE" id="PS01068">
    <property type="entry name" value="OMPA_1"/>
    <property type="match status" value="1"/>
</dbReference>
<dbReference type="PANTHER" id="PTHR30329:SF21">
    <property type="entry name" value="LIPOPROTEIN YIAD-RELATED"/>
    <property type="match status" value="1"/>
</dbReference>
<dbReference type="InterPro" id="IPR006664">
    <property type="entry name" value="OMP_bac"/>
</dbReference>
<dbReference type="PATRIC" id="fig|1292034.3.peg.2349"/>
<keyword evidence="2 4" id="KW-0472">Membrane</keyword>
<proteinExistence type="predicted"/>
<evidence type="ECO:0000256" key="4">
    <source>
        <dbReference type="PROSITE-ProRule" id="PRU00473"/>
    </source>
</evidence>
<evidence type="ECO:0000313" key="7">
    <source>
        <dbReference type="Proteomes" id="UP000013063"/>
    </source>
</evidence>
<dbReference type="Gene3D" id="3.30.1330.60">
    <property type="entry name" value="OmpA-like domain"/>
    <property type="match status" value="1"/>
</dbReference>
<evidence type="ECO:0000256" key="1">
    <source>
        <dbReference type="ARBA" id="ARBA00004442"/>
    </source>
</evidence>
<evidence type="ECO:0000256" key="2">
    <source>
        <dbReference type="ARBA" id="ARBA00023136"/>
    </source>
</evidence>
<gene>
    <name evidence="6" type="ORF">OR37_02362</name>
</gene>
<feature type="domain" description="OmpA-like" evidence="5">
    <location>
        <begin position="1"/>
        <end position="106"/>
    </location>
</feature>
<name>R0CZV6_CAUVI</name>
<keyword evidence="7" id="KW-1185">Reference proteome</keyword>
<sequence>MVYFPFDQYILTPEAQAVVQQAADYAKGGNASKIVVVGHTDTSGSDKYNQKLSERRAKAVADGLVSLGVPATTLSVDWKGEKDLAVPTKDGVKEPLNRRSTVSITF</sequence>
<organism evidence="6 7">
    <name type="scientific">Caulobacter vibrioides OR37</name>
    <dbReference type="NCBI Taxonomy" id="1292034"/>
    <lineage>
        <taxon>Bacteria</taxon>
        <taxon>Pseudomonadati</taxon>
        <taxon>Pseudomonadota</taxon>
        <taxon>Alphaproteobacteria</taxon>
        <taxon>Caulobacterales</taxon>
        <taxon>Caulobacteraceae</taxon>
        <taxon>Caulobacter</taxon>
    </lineage>
</organism>
<comment type="subcellular location">
    <subcellularLocation>
        <location evidence="1">Cell outer membrane</location>
    </subcellularLocation>
</comment>
<evidence type="ECO:0000256" key="3">
    <source>
        <dbReference type="ARBA" id="ARBA00023237"/>
    </source>
</evidence>
<dbReference type="STRING" id="1292034.OR37_02362"/>
<keyword evidence="3" id="KW-0998">Cell outer membrane</keyword>
<dbReference type="EMBL" id="APMP01000013">
    <property type="protein sequence ID" value="ENZ81765.1"/>
    <property type="molecule type" value="Genomic_DNA"/>
</dbReference>
<dbReference type="GO" id="GO:0009279">
    <property type="term" value="C:cell outer membrane"/>
    <property type="evidence" value="ECO:0007669"/>
    <property type="project" value="UniProtKB-SubCell"/>
</dbReference>
<protein>
    <recommendedName>
        <fullName evidence="5">OmpA-like domain-containing protein</fullName>
    </recommendedName>
</protein>
<accession>R0CZV6</accession>
<dbReference type="SUPFAM" id="SSF103088">
    <property type="entry name" value="OmpA-like"/>
    <property type="match status" value="1"/>
</dbReference>
<dbReference type="AlphaFoldDB" id="R0CZV6"/>
<dbReference type="PANTHER" id="PTHR30329">
    <property type="entry name" value="STATOR ELEMENT OF FLAGELLAR MOTOR COMPLEX"/>
    <property type="match status" value="1"/>
</dbReference>
<evidence type="ECO:0000313" key="6">
    <source>
        <dbReference type="EMBL" id="ENZ81765.1"/>
    </source>
</evidence>
<reference evidence="6 7" key="1">
    <citation type="journal article" date="2013" name="Genome Announc.">
        <title>Draft Genome Sequence for Caulobacter sp. Strain OR37, a Bacterium Tolerant to Heavy Metals.</title>
        <authorList>
            <person name="Utturkar S.M."/>
            <person name="Bollmann A."/>
            <person name="Brzoska R.M."/>
            <person name="Klingeman D.M."/>
            <person name="Epstein S.E."/>
            <person name="Palumbo A.V."/>
            <person name="Brown S.D."/>
        </authorList>
    </citation>
    <scope>NUCLEOTIDE SEQUENCE [LARGE SCALE GENOMIC DNA]</scope>
    <source>
        <strain evidence="6 7">OR37</strain>
    </source>
</reference>
<dbReference type="CDD" id="cd07185">
    <property type="entry name" value="OmpA_C-like"/>
    <property type="match status" value="1"/>
</dbReference>
<dbReference type="InterPro" id="IPR006665">
    <property type="entry name" value="OmpA-like"/>
</dbReference>
<dbReference type="Pfam" id="PF00691">
    <property type="entry name" value="OmpA"/>
    <property type="match status" value="1"/>
</dbReference>
<dbReference type="PRINTS" id="PR01021">
    <property type="entry name" value="OMPADOMAIN"/>
</dbReference>
<dbReference type="eggNOG" id="COG2885">
    <property type="taxonomic scope" value="Bacteria"/>
</dbReference>
<dbReference type="PROSITE" id="PS51123">
    <property type="entry name" value="OMPA_2"/>
    <property type="match status" value="1"/>
</dbReference>
<comment type="caution">
    <text evidence="6">The sequence shown here is derived from an EMBL/GenBank/DDBJ whole genome shotgun (WGS) entry which is preliminary data.</text>
</comment>
<dbReference type="InterPro" id="IPR006690">
    <property type="entry name" value="OMPA-like_CS"/>
</dbReference>
<dbReference type="Proteomes" id="UP000013063">
    <property type="component" value="Unassembled WGS sequence"/>
</dbReference>
<evidence type="ECO:0000259" key="5">
    <source>
        <dbReference type="PROSITE" id="PS51123"/>
    </source>
</evidence>
<dbReference type="InterPro" id="IPR036737">
    <property type="entry name" value="OmpA-like_sf"/>
</dbReference>